<keyword evidence="4" id="KW-1185">Reference proteome</keyword>
<protein>
    <recommendedName>
        <fullName evidence="2">DUF58 domain-containing protein</fullName>
    </recommendedName>
</protein>
<dbReference type="Pfam" id="PF01882">
    <property type="entry name" value="DUF58"/>
    <property type="match status" value="1"/>
</dbReference>
<evidence type="ECO:0000313" key="4">
    <source>
        <dbReference type="Proteomes" id="UP000198619"/>
    </source>
</evidence>
<feature type="domain" description="DUF58" evidence="2">
    <location>
        <begin position="197"/>
        <end position="243"/>
    </location>
</feature>
<name>A0A1I0ZU64_9CLOT</name>
<dbReference type="RefSeq" id="WP_090042180.1">
    <property type="nucleotide sequence ID" value="NZ_FOKI01000024.1"/>
</dbReference>
<evidence type="ECO:0000256" key="1">
    <source>
        <dbReference type="SAM" id="Phobius"/>
    </source>
</evidence>
<dbReference type="PANTHER" id="PTHR34351:SF1">
    <property type="entry name" value="SLR1927 PROTEIN"/>
    <property type="match status" value="1"/>
</dbReference>
<evidence type="ECO:0000313" key="3">
    <source>
        <dbReference type="EMBL" id="SFB27868.1"/>
    </source>
</evidence>
<dbReference type="EMBL" id="FOKI01000024">
    <property type="protein sequence ID" value="SFB27868.1"/>
    <property type="molecule type" value="Genomic_DNA"/>
</dbReference>
<dbReference type="Proteomes" id="UP000198619">
    <property type="component" value="Unassembled WGS sequence"/>
</dbReference>
<evidence type="ECO:0000259" key="2">
    <source>
        <dbReference type="Pfam" id="PF01882"/>
    </source>
</evidence>
<keyword evidence="1" id="KW-1133">Transmembrane helix</keyword>
<proteinExistence type="predicted"/>
<dbReference type="OrthoDB" id="9778037at2"/>
<reference evidence="3 4" key="1">
    <citation type="submission" date="2016-10" db="EMBL/GenBank/DDBJ databases">
        <authorList>
            <person name="de Groot N.N."/>
        </authorList>
    </citation>
    <scope>NUCLEOTIDE SEQUENCE [LARGE SCALE GENOMIC DNA]</scope>
    <source>
        <strain evidence="3 4">DSM 12271</strain>
    </source>
</reference>
<organism evidence="3 4">
    <name type="scientific">Clostridium frigidicarnis</name>
    <dbReference type="NCBI Taxonomy" id="84698"/>
    <lineage>
        <taxon>Bacteria</taxon>
        <taxon>Bacillati</taxon>
        <taxon>Bacillota</taxon>
        <taxon>Clostridia</taxon>
        <taxon>Eubacteriales</taxon>
        <taxon>Clostridiaceae</taxon>
        <taxon>Clostridium</taxon>
    </lineage>
</organism>
<feature type="transmembrane region" description="Helical" evidence="1">
    <location>
        <begin position="31"/>
        <end position="51"/>
    </location>
</feature>
<keyword evidence="1" id="KW-0812">Transmembrane</keyword>
<dbReference type="AlphaFoldDB" id="A0A1I0ZU64"/>
<accession>A0A1I0ZU64</accession>
<feature type="transmembrane region" description="Helical" evidence="1">
    <location>
        <begin position="7"/>
        <end position="25"/>
    </location>
</feature>
<keyword evidence="1" id="KW-0472">Membrane</keyword>
<gene>
    <name evidence="3" type="ORF">SAMN04488528_10245</name>
</gene>
<dbReference type="InterPro" id="IPR002881">
    <property type="entry name" value="DUF58"/>
</dbReference>
<dbReference type="STRING" id="84698.SAMN04488528_10245"/>
<dbReference type="PANTHER" id="PTHR34351">
    <property type="entry name" value="SLR1927 PROTEIN-RELATED"/>
    <property type="match status" value="1"/>
</dbReference>
<sequence>MFKIKVDFKFMIIFMMSFIISYIQGDGIANIFFYMFAVMLILSIVFSYTYYKKIDIKVIIEDRELYTNENINIRVVIKNNSNIYIPYLSMYSSNIKGSKPKKNLAFTIMLHEKEEKVLKNNFTFYRRGFYEISRFNVEIKDFFGIITIYRTIDTEDKIIVKPKLFNIENSSKVILQNMDEGEALGHNTKEDNYLIKEMKKYCVGDRIKDINWKVSAKINELYVKKFESINDNQFSIIIDMNRKNYDIDPQGYMEEKLIESALSIIRYLQRENITCNVYLNGEYLENYEVRHERDFQHLYYSIMLKDSIGSKDIKDIFISHPLRSGQIIFISKLTRDLVQNIIIKPESQCRITIYFCYCEDNLTEISNEFSVDLFSIEEIFKEEHLYESM</sequence>